<protein>
    <submittedName>
        <fullName evidence="2">Uncharacterized protein</fullName>
    </submittedName>
</protein>
<reference evidence="2 3" key="1">
    <citation type="journal article" date="2008" name="PLoS Genet.">
        <title>Complete genome sequence of the N2-fixing broad host range endophyte Klebsiella pneumoniae 342 and virulence predictions verified in mice.</title>
        <authorList>
            <person name="Fouts D.E."/>
            <person name="Tyler H.L."/>
            <person name="DeBoy R.T."/>
            <person name="Daugherty S."/>
            <person name="Ren Q."/>
            <person name="Badger J.H."/>
            <person name="Durkin A.S."/>
            <person name="Huot H."/>
            <person name="Shrivastava S."/>
            <person name="Kothari S."/>
            <person name="Dodson R.J."/>
            <person name="Mohamoud Y."/>
            <person name="Khouri H."/>
            <person name="Roesch L.F."/>
            <person name="Krogfelt K.A."/>
            <person name="Struve C."/>
            <person name="Triplett E.W."/>
            <person name="Methe B.A."/>
        </authorList>
    </citation>
    <scope>NUCLEOTIDE SEQUENCE [LARGE SCALE GENOMIC DNA]</scope>
    <source>
        <strain evidence="2 3">342</strain>
    </source>
</reference>
<organism evidence="2 3">
    <name type="scientific">Klebsiella variicola (strain 342)</name>
    <name type="common">Klebsiella pneumoniae</name>
    <dbReference type="NCBI Taxonomy" id="507522"/>
    <lineage>
        <taxon>Bacteria</taxon>
        <taxon>Pseudomonadati</taxon>
        <taxon>Pseudomonadota</taxon>
        <taxon>Gammaproteobacteria</taxon>
        <taxon>Enterobacterales</taxon>
        <taxon>Enterobacteriaceae</taxon>
        <taxon>Klebsiella/Raoultella group</taxon>
        <taxon>Klebsiella</taxon>
        <taxon>Klebsiella pneumoniae complex</taxon>
    </lineage>
</organism>
<dbReference type="AlphaFoldDB" id="B5XUN1"/>
<accession>B5XUN1</accession>
<feature type="transmembrane region" description="Helical" evidence="1">
    <location>
        <begin position="20"/>
        <end position="41"/>
    </location>
</feature>
<evidence type="ECO:0000313" key="3">
    <source>
        <dbReference type="Proteomes" id="UP000001734"/>
    </source>
</evidence>
<sequence>MMGAFTAPGLRVTAGIKKDAVTIIILVIIFFTQLTLNLHSFQAPAAP</sequence>
<dbReference type="HOGENOM" id="CLU_3169190_0_0_6"/>
<dbReference type="KEGG" id="kpe:KPK_0858"/>
<proteinExistence type="predicted"/>
<dbReference type="BioCyc" id="KPNE507522:GI0B-858-MONOMER"/>
<evidence type="ECO:0000313" key="2">
    <source>
        <dbReference type="EMBL" id="ACI09718.1"/>
    </source>
</evidence>
<dbReference type="EMBL" id="CP000964">
    <property type="protein sequence ID" value="ACI09718.1"/>
    <property type="molecule type" value="Genomic_DNA"/>
</dbReference>
<evidence type="ECO:0000256" key="1">
    <source>
        <dbReference type="SAM" id="Phobius"/>
    </source>
</evidence>
<gene>
    <name evidence="2" type="ordered locus">KPK_0858</name>
</gene>
<dbReference type="Proteomes" id="UP000001734">
    <property type="component" value="Chromosome"/>
</dbReference>
<keyword evidence="1" id="KW-0472">Membrane</keyword>
<name>B5XUN1_KLEV3</name>
<keyword evidence="1" id="KW-0812">Transmembrane</keyword>
<keyword evidence="1" id="KW-1133">Transmembrane helix</keyword>